<feature type="region of interest" description="Disordered" evidence="17">
    <location>
        <begin position="1"/>
        <end position="29"/>
    </location>
</feature>
<proteinExistence type="inferred from homology"/>
<comment type="similarity">
    <text evidence="1 16">Belongs to the DNA polymerase type-A family.</text>
</comment>
<keyword evidence="10 16" id="KW-0269">Exonuclease</keyword>
<dbReference type="InterPro" id="IPR043502">
    <property type="entry name" value="DNA/RNA_pol_sf"/>
</dbReference>
<dbReference type="InterPro" id="IPR002298">
    <property type="entry name" value="DNA_polymerase_A"/>
</dbReference>
<feature type="domain" description="DNA-directed DNA polymerase family A palm" evidence="20">
    <location>
        <begin position="706"/>
        <end position="912"/>
    </location>
</feature>
<keyword evidence="12 16" id="KW-0238">DNA-binding</keyword>
<dbReference type="Gene3D" id="1.20.1060.10">
    <property type="entry name" value="Taq DNA Polymerase, Chain T, domain 4"/>
    <property type="match status" value="1"/>
</dbReference>
<keyword evidence="8 16" id="KW-0227">DNA damage</keyword>
<evidence type="ECO:0000256" key="12">
    <source>
        <dbReference type="ARBA" id="ARBA00023125"/>
    </source>
</evidence>
<evidence type="ECO:0000256" key="9">
    <source>
        <dbReference type="ARBA" id="ARBA00022801"/>
    </source>
</evidence>
<dbReference type="CDD" id="cd08637">
    <property type="entry name" value="DNA_pol_A_pol_I_C"/>
    <property type="match status" value="1"/>
</dbReference>
<keyword evidence="9 16" id="KW-0378">Hydrolase</keyword>
<evidence type="ECO:0000256" key="16">
    <source>
        <dbReference type="RuleBase" id="RU004460"/>
    </source>
</evidence>
<dbReference type="CDD" id="cd09898">
    <property type="entry name" value="H3TH_53EXO"/>
    <property type="match status" value="1"/>
</dbReference>
<dbReference type="InterPro" id="IPR012337">
    <property type="entry name" value="RNaseH-like_sf"/>
</dbReference>
<dbReference type="Gene3D" id="3.30.70.370">
    <property type="match status" value="1"/>
</dbReference>
<dbReference type="KEGG" id="srm:SRM_01836"/>
<dbReference type="GO" id="GO:0006302">
    <property type="term" value="P:double-strand break repair"/>
    <property type="evidence" value="ECO:0007669"/>
    <property type="project" value="TreeGrafter"/>
</dbReference>
<feature type="domain" description="5'-3' exonuclease" evidence="19">
    <location>
        <begin position="33"/>
        <end position="296"/>
    </location>
</feature>
<keyword evidence="6 16" id="KW-0235">DNA replication</keyword>
<dbReference type="CDD" id="cd09859">
    <property type="entry name" value="PIN_53EXO"/>
    <property type="match status" value="1"/>
</dbReference>
<evidence type="ECO:0000256" key="11">
    <source>
        <dbReference type="ARBA" id="ARBA00022932"/>
    </source>
</evidence>
<dbReference type="Pfam" id="PF00476">
    <property type="entry name" value="DNA_pol_A"/>
    <property type="match status" value="1"/>
</dbReference>
<dbReference type="NCBIfam" id="NF004397">
    <property type="entry name" value="PRK05755.1"/>
    <property type="match status" value="1"/>
</dbReference>
<dbReference type="InterPro" id="IPR036397">
    <property type="entry name" value="RNaseH_sf"/>
</dbReference>
<evidence type="ECO:0000256" key="10">
    <source>
        <dbReference type="ARBA" id="ARBA00022839"/>
    </source>
</evidence>
<feature type="compositionally biased region" description="Pro residues" evidence="17">
    <location>
        <begin position="19"/>
        <end position="29"/>
    </location>
</feature>
<evidence type="ECO:0000256" key="7">
    <source>
        <dbReference type="ARBA" id="ARBA00022722"/>
    </source>
</evidence>
<evidence type="ECO:0000256" key="2">
    <source>
        <dbReference type="ARBA" id="ARBA00012417"/>
    </source>
</evidence>
<name>D5H9Q2_SALRM</name>
<evidence type="ECO:0000259" key="19">
    <source>
        <dbReference type="SMART" id="SM00475"/>
    </source>
</evidence>
<dbReference type="InterPro" id="IPR020045">
    <property type="entry name" value="DNA_polI_H3TH"/>
</dbReference>
<dbReference type="GO" id="GO:0008408">
    <property type="term" value="F:3'-5' exonuclease activity"/>
    <property type="evidence" value="ECO:0007669"/>
    <property type="project" value="UniProtKB-UniRule"/>
</dbReference>
<dbReference type="Gene3D" id="3.30.420.10">
    <property type="entry name" value="Ribonuclease H-like superfamily/Ribonuclease H"/>
    <property type="match status" value="1"/>
</dbReference>
<dbReference type="PANTHER" id="PTHR10133">
    <property type="entry name" value="DNA POLYMERASE I"/>
    <property type="match status" value="1"/>
</dbReference>
<keyword evidence="11 16" id="KW-0239">DNA-directed DNA polymerase</keyword>
<sequence length="949" mass="106129">MAASQRDGPALLHRFSRQPAPPRMSPPDAAPDDNALYLIDAMSLAYRAHYIFISRPLINSKGQNTSAAYGFTNSLLKLIEDHDIEHAAVVFDEGEEDTFRKEMYDDYKANRDPPPEELLENIPYIKEIVEGLDIPVLEVPGVEADDVIGALAKQAEADDADVVIVSPDKDFKQLLSDKVSIYKPAKGDQDFEIKTRDTFRDEYGLDPAQFVDMLALMGDSSDNVPGVYGIGEKTAQKLLREYHSVENLIDHADDLSGKRAREGMQEHAEEARLSKRLVRIRTELDVGLDWHELQRRELDEEKLTAVFQELEFDSFGDRLGIEGGEGSEEETDEDDPDLQFDFGPYEKVQELDPEAVDYEVVRTEEELHAFADRLGEEARYAFDAEATSRDPMTADLVGLSFSSEAERATYVPTPLPDDTPTDAVLDVLGPVLARDTEKLGHNLKYDLLLLKQHGVEVGGTLFDTMVAHYLVAPEENHNLDDVARSVLNYKMVPIADLIGDETDRDSMREVDVETAAPYACEDADISYRLADELEAQLEDGNVLDVAHDIEFPLVHVLATMEHTGIRLDTDVLDEILAGLEERLSGIEEEVFELAGEEFNINSTQQLGEILFEKLDLPVVSKTPTGKPSTKESVLQELSTEHEIPGLVLDWRSTYKLKSTYLDSLGELVHPETGRLHTSFNQTRTATGRLSSSDPNLQNIPIRTEMGRQIRRAFVPKDGWALLSADYAQIELRILAAMSGDDAMRATFQEGGDIHTDAAARVYGIDPEDVTPEQRSKAKEVNYGIPYGISPWGLAQRMRMPVDEAQDIIKQYRKSYPGVSQLLNELVEKAQDKGYAETLLGRRRYLPDIDSSNSNARSAAERVAVNMPIQGTQADMIKIAMNRIHDRLAGDDWATQMLLQVHDELVFEVPPDELDAAQTMIDDEMRDALPLDDVPVTVDMDTGDNWLEAH</sequence>
<evidence type="ECO:0000259" key="20">
    <source>
        <dbReference type="SMART" id="SM00482"/>
    </source>
</evidence>
<evidence type="ECO:0000313" key="21">
    <source>
        <dbReference type="EMBL" id="CBH24757.1"/>
    </source>
</evidence>
<dbReference type="SUPFAM" id="SSF88723">
    <property type="entry name" value="PIN domain-like"/>
    <property type="match status" value="1"/>
</dbReference>
<dbReference type="Pfam" id="PF01612">
    <property type="entry name" value="DNA_pol_A_exo1"/>
    <property type="match status" value="1"/>
</dbReference>
<dbReference type="InterPro" id="IPR020046">
    <property type="entry name" value="5-3_exonucl_a-hlix_arch_N"/>
</dbReference>
<dbReference type="PROSITE" id="PS00447">
    <property type="entry name" value="DNA_POLYMERASE_A"/>
    <property type="match status" value="1"/>
</dbReference>
<dbReference type="Gene3D" id="1.10.150.20">
    <property type="entry name" value="5' to 3' exonuclease, C-terminal subdomain"/>
    <property type="match status" value="2"/>
</dbReference>
<dbReference type="SMART" id="SM00279">
    <property type="entry name" value="HhH2"/>
    <property type="match status" value="1"/>
</dbReference>
<keyword evidence="5 16" id="KW-0548">Nucleotidyltransferase</keyword>
<dbReference type="Gene3D" id="3.40.50.1010">
    <property type="entry name" value="5'-nuclease"/>
    <property type="match status" value="1"/>
</dbReference>
<protein>
    <recommendedName>
        <fullName evidence="3 15">DNA polymerase I</fullName>
        <ecNumber evidence="2 15">2.7.7.7</ecNumber>
    </recommendedName>
</protein>
<dbReference type="InterPro" id="IPR019760">
    <property type="entry name" value="DNA-dir_DNA_pol_A_CS"/>
</dbReference>
<comment type="catalytic activity">
    <reaction evidence="14 16">
        <text>DNA(n) + a 2'-deoxyribonucleoside 5'-triphosphate = DNA(n+1) + diphosphate</text>
        <dbReference type="Rhea" id="RHEA:22508"/>
        <dbReference type="Rhea" id="RHEA-COMP:17339"/>
        <dbReference type="Rhea" id="RHEA-COMP:17340"/>
        <dbReference type="ChEBI" id="CHEBI:33019"/>
        <dbReference type="ChEBI" id="CHEBI:61560"/>
        <dbReference type="ChEBI" id="CHEBI:173112"/>
        <dbReference type="EC" id="2.7.7.7"/>
    </reaction>
</comment>
<dbReference type="GO" id="GO:0006261">
    <property type="term" value="P:DNA-templated DNA replication"/>
    <property type="evidence" value="ECO:0007669"/>
    <property type="project" value="UniProtKB-UniRule"/>
</dbReference>
<dbReference type="CDD" id="cd06139">
    <property type="entry name" value="DNA_polA_I_Ecoli_like_exo"/>
    <property type="match status" value="1"/>
</dbReference>
<dbReference type="SMART" id="SM00475">
    <property type="entry name" value="53EXOc"/>
    <property type="match status" value="1"/>
</dbReference>
<evidence type="ECO:0000256" key="5">
    <source>
        <dbReference type="ARBA" id="ARBA00022695"/>
    </source>
</evidence>
<keyword evidence="13 16" id="KW-0234">DNA repair</keyword>
<evidence type="ECO:0000256" key="8">
    <source>
        <dbReference type="ARBA" id="ARBA00022763"/>
    </source>
</evidence>
<dbReference type="Pfam" id="PF02739">
    <property type="entry name" value="5_3_exonuc_N"/>
    <property type="match status" value="1"/>
</dbReference>
<keyword evidence="4 16" id="KW-0808">Transferase</keyword>
<reference evidence="22" key="2">
    <citation type="submission" date="2010-04" db="EMBL/GenBank/DDBJ databases">
        <title>Genome sequence of Salinibacter ruber M8.</title>
        <authorList>
            <consortium name="Genoscope"/>
        </authorList>
    </citation>
    <scope>NUCLEOTIDE SEQUENCE [LARGE SCALE GENOMIC DNA]</scope>
    <source>
        <strain evidence="22">M8</strain>
    </source>
</reference>
<dbReference type="SUPFAM" id="SSF56672">
    <property type="entry name" value="DNA/RNA polymerases"/>
    <property type="match status" value="1"/>
</dbReference>
<evidence type="ECO:0000256" key="14">
    <source>
        <dbReference type="ARBA" id="ARBA00049244"/>
    </source>
</evidence>
<dbReference type="EC" id="2.7.7.7" evidence="2 15"/>
<dbReference type="GO" id="GO:0003887">
    <property type="term" value="F:DNA-directed DNA polymerase activity"/>
    <property type="evidence" value="ECO:0007669"/>
    <property type="project" value="UniProtKB-UniRule"/>
</dbReference>
<dbReference type="FunFam" id="1.20.1060.10:FF:000001">
    <property type="entry name" value="DNA polymerase I"/>
    <property type="match status" value="1"/>
</dbReference>
<dbReference type="SUPFAM" id="SSF53098">
    <property type="entry name" value="Ribonuclease H-like"/>
    <property type="match status" value="1"/>
</dbReference>
<dbReference type="AlphaFoldDB" id="D5H9Q2"/>
<reference evidence="21 22" key="1">
    <citation type="journal article" date="2010" name="ISME J.">
        <title>Fine-scale evolution: genomic, phenotypic and ecological differentiation in two coexisting Salinibacter ruber strains.</title>
        <authorList>
            <person name="Pena A."/>
            <person name="Teeling H."/>
            <person name="Huerta-Cepas J."/>
            <person name="Santos F."/>
            <person name="Yarza P."/>
            <person name="Brito-Echeverria J."/>
            <person name="Lucio M."/>
            <person name="Schmitt-Kopplin P."/>
            <person name="Meseguer I."/>
            <person name="Schenowitz C."/>
            <person name="Dossat C."/>
            <person name="Barbe V."/>
            <person name="Dopazo J."/>
            <person name="Rossello-Mora R."/>
            <person name="Schuler M."/>
            <person name="Glockner F.O."/>
            <person name="Amann R."/>
            <person name="Gabaldon T."/>
            <person name="Anton J."/>
        </authorList>
    </citation>
    <scope>NUCLEOTIDE SEQUENCE [LARGE SCALE GENOMIC DNA]</scope>
    <source>
        <strain evidence="21 22">M8</strain>
    </source>
</reference>
<dbReference type="PANTHER" id="PTHR10133:SF27">
    <property type="entry name" value="DNA POLYMERASE NU"/>
    <property type="match status" value="1"/>
</dbReference>
<dbReference type="SMART" id="SM00482">
    <property type="entry name" value="POLAc"/>
    <property type="match status" value="1"/>
</dbReference>
<feature type="compositionally biased region" description="Acidic residues" evidence="17">
    <location>
        <begin position="325"/>
        <end position="338"/>
    </location>
</feature>
<evidence type="ECO:0000313" key="22">
    <source>
        <dbReference type="Proteomes" id="UP000000933"/>
    </source>
</evidence>
<comment type="function">
    <text evidence="16">In addition to polymerase activity, this DNA polymerase exhibits 3'-5' and 5'-3' exonuclease activity.</text>
</comment>
<dbReference type="InterPro" id="IPR008918">
    <property type="entry name" value="HhH2"/>
</dbReference>
<gene>
    <name evidence="16 21" type="primary">polA</name>
    <name evidence="21" type="ordered locus">SRM_01836</name>
</gene>
<evidence type="ECO:0000256" key="1">
    <source>
        <dbReference type="ARBA" id="ARBA00007705"/>
    </source>
</evidence>
<feature type="domain" description="3'-5' exonuclease" evidence="18">
    <location>
        <begin position="358"/>
        <end position="538"/>
    </location>
</feature>
<dbReference type="InterPro" id="IPR002562">
    <property type="entry name" value="3'-5'_exonuclease_dom"/>
</dbReference>
<evidence type="ECO:0000256" key="3">
    <source>
        <dbReference type="ARBA" id="ARBA00020311"/>
    </source>
</evidence>
<organism evidence="21 22">
    <name type="scientific">Salinibacter ruber (strain M8)</name>
    <dbReference type="NCBI Taxonomy" id="761659"/>
    <lineage>
        <taxon>Bacteria</taxon>
        <taxon>Pseudomonadati</taxon>
        <taxon>Rhodothermota</taxon>
        <taxon>Rhodothermia</taxon>
        <taxon>Rhodothermales</taxon>
        <taxon>Salinibacteraceae</taxon>
        <taxon>Salinibacter</taxon>
    </lineage>
</organism>
<dbReference type="PRINTS" id="PR00868">
    <property type="entry name" value="DNAPOLI"/>
</dbReference>
<dbReference type="HOGENOM" id="CLU_004675_0_0_10"/>
<evidence type="ECO:0000256" key="4">
    <source>
        <dbReference type="ARBA" id="ARBA00022679"/>
    </source>
</evidence>
<evidence type="ECO:0000256" key="17">
    <source>
        <dbReference type="SAM" id="MobiDB-lite"/>
    </source>
</evidence>
<dbReference type="InterPro" id="IPR002421">
    <property type="entry name" value="5-3_exonuclease"/>
</dbReference>
<dbReference type="GO" id="GO:0008409">
    <property type="term" value="F:5'-3' exonuclease activity"/>
    <property type="evidence" value="ECO:0007669"/>
    <property type="project" value="UniProtKB-UniRule"/>
</dbReference>
<dbReference type="SMART" id="SM00474">
    <property type="entry name" value="35EXOc"/>
    <property type="match status" value="1"/>
</dbReference>
<dbReference type="SUPFAM" id="SSF47807">
    <property type="entry name" value="5' to 3' exonuclease, C-terminal subdomain"/>
    <property type="match status" value="1"/>
</dbReference>
<dbReference type="InterPro" id="IPR018320">
    <property type="entry name" value="DNA_polymerase_1"/>
</dbReference>
<evidence type="ECO:0000256" key="6">
    <source>
        <dbReference type="ARBA" id="ARBA00022705"/>
    </source>
</evidence>
<dbReference type="InterPro" id="IPR001098">
    <property type="entry name" value="DNA-dir_DNA_pol_A_palm_dom"/>
</dbReference>
<dbReference type="Proteomes" id="UP000000933">
    <property type="component" value="Chromosome"/>
</dbReference>
<dbReference type="PATRIC" id="fig|761659.10.peg.1997"/>
<dbReference type="FunFam" id="1.10.150.20:FF:000003">
    <property type="entry name" value="DNA polymerase I"/>
    <property type="match status" value="1"/>
</dbReference>
<keyword evidence="7" id="KW-0540">Nuclease</keyword>
<evidence type="ECO:0000256" key="13">
    <source>
        <dbReference type="ARBA" id="ARBA00023204"/>
    </source>
</evidence>
<dbReference type="InterPro" id="IPR029060">
    <property type="entry name" value="PIN-like_dom_sf"/>
</dbReference>
<dbReference type="Pfam" id="PF01367">
    <property type="entry name" value="5_3_exonuc"/>
    <property type="match status" value="1"/>
</dbReference>
<dbReference type="FunFam" id="1.10.150.20:FF:000002">
    <property type="entry name" value="DNA polymerase I"/>
    <property type="match status" value="1"/>
</dbReference>
<feature type="region of interest" description="Disordered" evidence="17">
    <location>
        <begin position="317"/>
        <end position="338"/>
    </location>
</feature>
<evidence type="ECO:0000259" key="18">
    <source>
        <dbReference type="SMART" id="SM00474"/>
    </source>
</evidence>
<dbReference type="NCBIfam" id="TIGR00593">
    <property type="entry name" value="pola"/>
    <property type="match status" value="1"/>
</dbReference>
<dbReference type="GO" id="GO:0003677">
    <property type="term" value="F:DNA binding"/>
    <property type="evidence" value="ECO:0007669"/>
    <property type="project" value="UniProtKB-UniRule"/>
</dbReference>
<evidence type="ECO:0000256" key="15">
    <source>
        <dbReference type="NCBIfam" id="TIGR00593"/>
    </source>
</evidence>
<accession>D5H9Q2</accession>
<dbReference type="EMBL" id="FP565814">
    <property type="protein sequence ID" value="CBH24757.1"/>
    <property type="molecule type" value="Genomic_DNA"/>
</dbReference>
<dbReference type="InterPro" id="IPR036279">
    <property type="entry name" value="5-3_exonuclease_C_sf"/>
</dbReference>